<name>A0ABR8NRA0_9MICO</name>
<evidence type="ECO:0000313" key="3">
    <source>
        <dbReference type="Proteomes" id="UP000598426"/>
    </source>
</evidence>
<dbReference type="Proteomes" id="UP000598426">
    <property type="component" value="Unassembled WGS sequence"/>
</dbReference>
<evidence type="ECO:0000256" key="1">
    <source>
        <dbReference type="SAM" id="MobiDB-lite"/>
    </source>
</evidence>
<accession>A0ABR8NRA0</accession>
<dbReference type="EMBL" id="JACXZS010000006">
    <property type="protein sequence ID" value="MBD3942096.1"/>
    <property type="molecule type" value="Genomic_DNA"/>
</dbReference>
<comment type="caution">
    <text evidence="2">The sequence shown here is derived from an EMBL/GenBank/DDBJ whole genome shotgun (WGS) entry which is preliminary data.</text>
</comment>
<keyword evidence="3" id="KW-1185">Reference proteome</keyword>
<dbReference type="RefSeq" id="WP_191171727.1">
    <property type="nucleotide sequence ID" value="NZ_JACXZS010000006.1"/>
</dbReference>
<evidence type="ECO:0000313" key="2">
    <source>
        <dbReference type="EMBL" id="MBD3942096.1"/>
    </source>
</evidence>
<sequence>MTAPATASVRLVRVSPDDGVATSAWPQGKLCVTTAGRVFQGFNRGSAHVSADKAPVLTWSDDAGATWSEPLTIGTVEPHARGTDCWALGVDADDVLWAIVRGRGATSAVGDTAHTLWSSADAGLSWSRRLELPVEQDGFVPELFHDLCLAGGRMVSGYHFADSSRLGFMFFDPSDPVGTFEAVDVVPDGGPICGHCEPTIAWDASAARIVGGLRSQAAGIPTQFFELRPDGTGFARWPAPDTVLYSPLPVAVRGDVFAAALGERFTTGEVSLWLGTRAAFDARGVAGWTRHELAQALEAPVAGASESGVPALAFVGDDLLVTWSAERADGSSAVFAARLELGSMDDATRSARESDDAESRVVRPGGSS</sequence>
<feature type="compositionally biased region" description="Basic and acidic residues" evidence="1">
    <location>
        <begin position="346"/>
        <end position="361"/>
    </location>
</feature>
<organism evidence="2 3">
    <name type="scientific">Microbacterium helvum</name>
    <dbReference type="NCBI Taxonomy" id="2773713"/>
    <lineage>
        <taxon>Bacteria</taxon>
        <taxon>Bacillati</taxon>
        <taxon>Actinomycetota</taxon>
        <taxon>Actinomycetes</taxon>
        <taxon>Micrococcales</taxon>
        <taxon>Microbacteriaceae</taxon>
        <taxon>Microbacterium</taxon>
    </lineage>
</organism>
<protein>
    <recommendedName>
        <fullName evidence="4">Exo-alpha-sialidase</fullName>
    </recommendedName>
</protein>
<dbReference type="Gene3D" id="2.120.10.10">
    <property type="match status" value="1"/>
</dbReference>
<feature type="region of interest" description="Disordered" evidence="1">
    <location>
        <begin position="346"/>
        <end position="368"/>
    </location>
</feature>
<evidence type="ECO:0008006" key="4">
    <source>
        <dbReference type="Google" id="ProtNLM"/>
    </source>
</evidence>
<reference evidence="2 3" key="1">
    <citation type="submission" date="2020-09" db="EMBL/GenBank/DDBJ databases">
        <title>Isolation and identification of active actinomycetes.</title>
        <authorList>
            <person name="Li X."/>
        </authorList>
    </citation>
    <scope>NUCLEOTIDE SEQUENCE [LARGE SCALE GENOMIC DNA]</scope>
    <source>
        <strain evidence="2 3">NEAU-LLC</strain>
    </source>
</reference>
<dbReference type="SUPFAM" id="SSF110296">
    <property type="entry name" value="Oligoxyloglucan reducing end-specific cellobiohydrolase"/>
    <property type="match status" value="1"/>
</dbReference>
<gene>
    <name evidence="2" type="ORF">IF188_10345</name>
</gene>
<proteinExistence type="predicted"/>